<comment type="caution">
    <text evidence="2">The sequence shown here is derived from an EMBL/GenBank/DDBJ whole genome shotgun (WGS) entry which is preliminary data.</text>
</comment>
<dbReference type="SUPFAM" id="SSF52799">
    <property type="entry name" value="(Phosphotyrosine protein) phosphatases II"/>
    <property type="match status" value="1"/>
</dbReference>
<name>A0ABT0BJL0_9SPHN</name>
<dbReference type="EMBL" id="JALHLF010000201">
    <property type="protein sequence ID" value="MCJ2185043.1"/>
    <property type="molecule type" value="Genomic_DNA"/>
</dbReference>
<keyword evidence="3" id="KW-1185">Reference proteome</keyword>
<dbReference type="InterPro" id="IPR029021">
    <property type="entry name" value="Prot-tyrosine_phosphatase-like"/>
</dbReference>
<evidence type="ECO:0000313" key="2">
    <source>
        <dbReference type="EMBL" id="MCJ2185043.1"/>
    </source>
</evidence>
<dbReference type="GO" id="GO:0016740">
    <property type="term" value="F:transferase activity"/>
    <property type="evidence" value="ECO:0007669"/>
    <property type="project" value="UniProtKB-KW"/>
</dbReference>
<feature type="domain" description="Beta-lactamase hydrolase-like protein phosphatase-like" evidence="1">
    <location>
        <begin position="3"/>
        <end position="110"/>
    </location>
</feature>
<sequence length="112" mass="12040">MQLRQFEPELFISGQITPADIEAAAKAGIRTIVCNRPDGEEPGQPAFETLARAAQELGIETLYLPVGGDRTAQDQAAAFAEALATRPRPMLAFCRTGNRSQMVTAAARALPR</sequence>
<evidence type="ECO:0000313" key="3">
    <source>
        <dbReference type="Proteomes" id="UP001162881"/>
    </source>
</evidence>
<protein>
    <submittedName>
        <fullName evidence="2">TIGR01244 family sulfur transferase</fullName>
    </submittedName>
</protein>
<keyword evidence="2" id="KW-0808">Transferase</keyword>
<proteinExistence type="predicted"/>
<dbReference type="InterPro" id="IPR005939">
    <property type="entry name" value="BLH_phosphatase-like"/>
</dbReference>
<reference evidence="2" key="1">
    <citation type="submission" date="2022-03" db="EMBL/GenBank/DDBJ databases">
        <title>Identification of a novel bacterium isolated from mangrove sediments.</title>
        <authorList>
            <person name="Pan X."/>
        </authorList>
    </citation>
    <scope>NUCLEOTIDE SEQUENCE</scope>
    <source>
        <strain evidence="2">B1949</strain>
    </source>
</reference>
<accession>A0ABT0BJL0</accession>
<dbReference type="RefSeq" id="WP_244024437.1">
    <property type="nucleotide sequence ID" value="NZ_JALHLF010000201.1"/>
</dbReference>
<gene>
    <name evidence="2" type="ORF">MTR62_20485</name>
</gene>
<dbReference type="Pfam" id="PF04273">
    <property type="entry name" value="BLH_phosphatase"/>
    <property type="match status" value="1"/>
</dbReference>
<dbReference type="Proteomes" id="UP001162881">
    <property type="component" value="Unassembled WGS sequence"/>
</dbReference>
<evidence type="ECO:0000259" key="1">
    <source>
        <dbReference type="Pfam" id="PF04273"/>
    </source>
</evidence>
<organism evidence="2 3">
    <name type="scientific">Novosphingobium organovorum</name>
    <dbReference type="NCBI Taxonomy" id="2930092"/>
    <lineage>
        <taxon>Bacteria</taxon>
        <taxon>Pseudomonadati</taxon>
        <taxon>Pseudomonadota</taxon>
        <taxon>Alphaproteobacteria</taxon>
        <taxon>Sphingomonadales</taxon>
        <taxon>Sphingomonadaceae</taxon>
        <taxon>Novosphingobium</taxon>
    </lineage>
</organism>
<feature type="non-terminal residue" evidence="2">
    <location>
        <position position="112"/>
    </location>
</feature>
<dbReference type="Gene3D" id="3.90.190.10">
    <property type="entry name" value="Protein tyrosine phosphatase superfamily"/>
    <property type="match status" value="1"/>
</dbReference>
<dbReference type="NCBIfam" id="TIGR01244">
    <property type="entry name" value="TIGR01244 family sulfur transferase"/>
    <property type="match status" value="1"/>
</dbReference>